<evidence type="ECO:0000256" key="13">
    <source>
        <dbReference type="PROSITE-ProRule" id="PRU01011"/>
    </source>
</evidence>
<evidence type="ECO:0000256" key="10">
    <source>
        <dbReference type="PIRSR" id="PIRSR001191-2"/>
    </source>
</evidence>
<dbReference type="InterPro" id="IPR000585">
    <property type="entry name" value="Hemopexin-like_dom"/>
</dbReference>
<organism evidence="17 18">
    <name type="scientific">Holothuria leucospilota</name>
    <name type="common">Black long sea cucumber</name>
    <name type="synonym">Mertensiothuria leucospilota</name>
    <dbReference type="NCBI Taxonomy" id="206669"/>
    <lineage>
        <taxon>Eukaryota</taxon>
        <taxon>Metazoa</taxon>
        <taxon>Echinodermata</taxon>
        <taxon>Eleutherozoa</taxon>
        <taxon>Echinozoa</taxon>
        <taxon>Holothuroidea</taxon>
        <taxon>Aspidochirotacea</taxon>
        <taxon>Aspidochirotida</taxon>
        <taxon>Holothuriidae</taxon>
        <taxon>Holothuria</taxon>
    </lineage>
</organism>
<evidence type="ECO:0000256" key="9">
    <source>
        <dbReference type="PIRSR" id="PIRSR001191-1"/>
    </source>
</evidence>
<dbReference type="SMART" id="SM00235">
    <property type="entry name" value="ZnMc"/>
    <property type="match status" value="1"/>
</dbReference>
<feature type="binding site" evidence="11">
    <location>
        <position position="452"/>
    </location>
    <ligand>
        <name>Ca(2+)</name>
        <dbReference type="ChEBI" id="CHEBI:29108"/>
        <label>5</label>
    </ligand>
</feature>
<feature type="binding site" evidence="11">
    <location>
        <position position="190"/>
    </location>
    <ligand>
        <name>Zn(2+)</name>
        <dbReference type="ChEBI" id="CHEBI:29105"/>
        <label>1</label>
    </ligand>
</feature>
<dbReference type="GO" id="GO:0030198">
    <property type="term" value="P:extracellular matrix organization"/>
    <property type="evidence" value="ECO:0007669"/>
    <property type="project" value="TreeGrafter"/>
</dbReference>
<feature type="binding site" evidence="11">
    <location>
        <position position="183"/>
    </location>
    <ligand>
        <name>Ca(2+)</name>
        <dbReference type="ChEBI" id="CHEBI:29108"/>
        <label>3</label>
    </ligand>
</feature>
<feature type="domain" description="Peptidase metallopeptidase" evidence="16">
    <location>
        <begin position="112"/>
        <end position="268"/>
    </location>
</feature>
<evidence type="ECO:0000256" key="11">
    <source>
        <dbReference type="PIRSR" id="PIRSR621190-2"/>
    </source>
</evidence>
<evidence type="ECO:0000256" key="8">
    <source>
        <dbReference type="ARBA" id="ARBA00023145"/>
    </source>
</evidence>
<dbReference type="OrthoDB" id="406838at2759"/>
<keyword evidence="8" id="KW-0865">Zymogen</keyword>
<keyword evidence="4" id="KW-0677">Repeat</keyword>
<feature type="binding site" evidence="11">
    <location>
        <position position="208"/>
    </location>
    <ligand>
        <name>Ca(2+)</name>
        <dbReference type="ChEBI" id="CHEBI:29108"/>
        <label>1</label>
    </ligand>
</feature>
<dbReference type="SUPFAM" id="SSF47090">
    <property type="entry name" value="PGBD-like"/>
    <property type="match status" value="1"/>
</dbReference>
<feature type="repeat" description="Hemopexin" evidence="13">
    <location>
        <begin position="304"/>
        <end position="349"/>
    </location>
</feature>
<feature type="binding site" evidence="11">
    <location>
        <position position="182"/>
    </location>
    <ligand>
        <name>Ca(2+)</name>
        <dbReference type="ChEBI" id="CHEBI:29108"/>
        <label>3</label>
    </ligand>
</feature>
<dbReference type="InterPro" id="IPR033739">
    <property type="entry name" value="M10A_MMP"/>
</dbReference>
<dbReference type="InterPro" id="IPR018487">
    <property type="entry name" value="Hemopexin-like_repeat"/>
</dbReference>
<evidence type="ECO:0000256" key="15">
    <source>
        <dbReference type="SAM" id="SignalP"/>
    </source>
</evidence>
<keyword evidence="6 10" id="KW-0862">Zinc</keyword>
<keyword evidence="3 10" id="KW-0479">Metal-binding</keyword>
<dbReference type="Gene3D" id="3.40.390.10">
    <property type="entry name" value="Collagenase (Catalytic Domain)"/>
    <property type="match status" value="1"/>
</dbReference>
<evidence type="ECO:0000259" key="16">
    <source>
        <dbReference type="SMART" id="SM00235"/>
    </source>
</evidence>
<dbReference type="SUPFAM" id="SSF55486">
    <property type="entry name" value="Metalloproteases ('zincins'), catalytic domain"/>
    <property type="match status" value="1"/>
</dbReference>
<dbReference type="CDD" id="cd04278">
    <property type="entry name" value="ZnMc_MMP"/>
    <property type="match status" value="1"/>
</dbReference>
<feature type="binding site" evidence="10">
    <location>
        <position position="224"/>
    </location>
    <ligand>
        <name>Zn(2+)</name>
        <dbReference type="ChEBI" id="CHEBI:29105"/>
        <label>2</label>
        <note>catalytic</note>
    </ligand>
</feature>
<feature type="binding site" evidence="10">
    <location>
        <position position="234"/>
    </location>
    <ligand>
        <name>Zn(2+)</name>
        <dbReference type="ChEBI" id="CHEBI:29105"/>
        <label>2</label>
        <note>catalytic</note>
    </ligand>
</feature>
<comment type="caution">
    <text evidence="17">The sequence shown here is derived from an EMBL/GenBank/DDBJ whole genome shotgun (WGS) entry which is preliminary data.</text>
</comment>
<feature type="region of interest" description="Disordered" evidence="14">
    <location>
        <begin position="271"/>
        <end position="295"/>
    </location>
</feature>
<dbReference type="InterPro" id="IPR036375">
    <property type="entry name" value="Hemopexin-like_dom_sf"/>
</dbReference>
<evidence type="ECO:0000256" key="2">
    <source>
        <dbReference type="ARBA" id="ARBA00022670"/>
    </source>
</evidence>
<feature type="binding site" evidence="11">
    <location>
        <position position="199"/>
    </location>
    <ligand>
        <name>Ca(2+)</name>
        <dbReference type="ChEBI" id="CHEBI:29108"/>
        <label>2</label>
    </ligand>
</feature>
<dbReference type="InterPro" id="IPR006026">
    <property type="entry name" value="Peptidase_Metallo"/>
</dbReference>
<dbReference type="CDD" id="cd00094">
    <property type="entry name" value="HX"/>
    <property type="match status" value="1"/>
</dbReference>
<dbReference type="AlphaFoldDB" id="A0A9Q1BC85"/>
<dbReference type="PANTHER" id="PTHR10201">
    <property type="entry name" value="MATRIX METALLOPROTEINASE"/>
    <property type="match status" value="1"/>
</dbReference>
<evidence type="ECO:0000256" key="1">
    <source>
        <dbReference type="ARBA" id="ARBA00010370"/>
    </source>
</evidence>
<dbReference type="PANTHER" id="PTHR10201:SF323">
    <property type="entry name" value="MATRIX METALLOPROTEINASE-21"/>
    <property type="match status" value="1"/>
</dbReference>
<feature type="binding site" evidence="11">
    <location>
        <position position="175"/>
    </location>
    <ligand>
        <name>Zn(2+)</name>
        <dbReference type="ChEBI" id="CHEBI:29105"/>
        <label>1</label>
    </ligand>
</feature>
<dbReference type="SUPFAM" id="SSF50923">
    <property type="entry name" value="Hemopexin-like domain"/>
    <property type="match status" value="1"/>
</dbReference>
<keyword evidence="5" id="KW-0378">Hydrolase</keyword>
<feature type="binding site" evidence="11">
    <location>
        <position position="131"/>
    </location>
    <ligand>
        <name>Ca(2+)</name>
        <dbReference type="ChEBI" id="CHEBI:29108"/>
        <label>1</label>
    </ligand>
</feature>
<evidence type="ECO:0000256" key="4">
    <source>
        <dbReference type="ARBA" id="ARBA00022737"/>
    </source>
</evidence>
<keyword evidence="11" id="KW-0106">Calcium</keyword>
<evidence type="ECO:0000256" key="5">
    <source>
        <dbReference type="ARBA" id="ARBA00022801"/>
    </source>
</evidence>
<feature type="binding site" evidence="11">
    <location>
        <position position="201"/>
    </location>
    <ligand>
        <name>Ca(2+)</name>
        <dbReference type="ChEBI" id="CHEBI:29108"/>
        <label>2</label>
    </ligand>
</feature>
<feature type="binding site" evidence="11">
    <location>
        <position position="356"/>
    </location>
    <ligand>
        <name>Ca(2+)</name>
        <dbReference type="ChEBI" id="CHEBI:29108"/>
        <label>5</label>
    </ligand>
</feature>
<evidence type="ECO:0000256" key="14">
    <source>
        <dbReference type="SAM" id="MobiDB-lite"/>
    </source>
</evidence>
<dbReference type="GO" id="GO:0004222">
    <property type="term" value="F:metalloendopeptidase activity"/>
    <property type="evidence" value="ECO:0007669"/>
    <property type="project" value="InterPro"/>
</dbReference>
<dbReference type="GO" id="GO:0031012">
    <property type="term" value="C:extracellular matrix"/>
    <property type="evidence" value="ECO:0007669"/>
    <property type="project" value="InterPro"/>
</dbReference>
<feature type="compositionally biased region" description="Low complexity" evidence="14">
    <location>
        <begin position="278"/>
        <end position="295"/>
    </location>
</feature>
<sequence length="543" mass="60456">MAWNKLLICSFLVLWVTGSSKAQLGDNTEVQTETDAANYLSGRNWIPAGQASEIVDLKDLLRNFQMYTGLPVTGILDDATKAKMNSPQCGNPDFGEGGFSLSVSRKKRFTHLGTTWPQNEITWFLQNGTPDLPQSLVRSEMVRAFQYWADVTPLRFREVFSTNADIIVQFAVRDHGDGNSFDGPGRTLAHAFQPGFGRGGDLHFDDDERYTASTGINLLQVAVHEIGHSLGMGHSSDNNAIMAPFYTYRSNFALGTNDINGIQALYGPPVVNPPTRPPMTTQTTTTTAPSTTTPPRTLAPVFCNADFDAATESFDNAVYIFQGTQVFKIGNFQILPGYPRAISQELPGAPSFVDAAFLWRASDTRRYLYIFKGSLYWRFFNGVASSGYPRSISNWGLPANIDAVFRWTGNDRIYFFKGDQYYRYNTMTYRIDPGYPRPLSVWNNVRGPVSAVLDVASNSYFFSGQYFQVFVDSSFRATNLIQTAPIWLGCRTEGLEVPGTTEIPTTMFEDDDDDDDDNDGSVVIPSISVVVVTSFFALWHELF</sequence>
<evidence type="ECO:0000256" key="6">
    <source>
        <dbReference type="ARBA" id="ARBA00022833"/>
    </source>
</evidence>
<evidence type="ECO:0000313" key="18">
    <source>
        <dbReference type="Proteomes" id="UP001152320"/>
    </source>
</evidence>
<feature type="binding site" evidence="11">
    <location>
        <position position="208"/>
    </location>
    <ligand>
        <name>Ca(2+)</name>
        <dbReference type="ChEBI" id="CHEBI:29108"/>
        <label>3</label>
    </ligand>
</feature>
<feature type="binding site" evidence="11">
    <location>
        <position position="165"/>
    </location>
    <ligand>
        <name>Ca(2+)</name>
        <dbReference type="ChEBI" id="CHEBI:29108"/>
        <label>2</label>
    </ligand>
</feature>
<feature type="signal peptide" evidence="15">
    <location>
        <begin position="1"/>
        <end position="22"/>
    </location>
</feature>
<dbReference type="GO" id="GO:0006508">
    <property type="term" value="P:proteolysis"/>
    <property type="evidence" value="ECO:0007669"/>
    <property type="project" value="UniProtKB-KW"/>
</dbReference>
<dbReference type="InterPro" id="IPR021190">
    <property type="entry name" value="Pept_M10A"/>
</dbReference>
<dbReference type="InterPro" id="IPR024079">
    <property type="entry name" value="MetalloPept_cat_dom_sf"/>
</dbReference>
<evidence type="ECO:0000313" key="17">
    <source>
        <dbReference type="EMBL" id="KAJ8022401.1"/>
    </source>
</evidence>
<gene>
    <name evidence="17" type="ORF">HOLleu_37287</name>
</gene>
<comment type="cofactor">
    <cofactor evidence="11">
        <name>Ca(2+)</name>
        <dbReference type="ChEBI" id="CHEBI:29108"/>
    </cofactor>
    <text evidence="11">Can bind about 5 Ca(2+) ions per subunit.</text>
</comment>
<protein>
    <submittedName>
        <fullName evidence="17">Matrix metalloproteinase-24</fullName>
    </submittedName>
</protein>
<dbReference type="GO" id="GO:0008270">
    <property type="term" value="F:zinc ion binding"/>
    <property type="evidence" value="ECO:0007669"/>
    <property type="project" value="InterPro"/>
</dbReference>
<feature type="binding site" evidence="11">
    <location>
        <position position="177"/>
    </location>
    <ligand>
        <name>Zn(2+)</name>
        <dbReference type="ChEBI" id="CHEBI:29105"/>
        <label>1</label>
    </ligand>
</feature>
<dbReference type="Gene3D" id="2.110.10.10">
    <property type="entry name" value="Hemopexin-like domain"/>
    <property type="match status" value="1"/>
</dbReference>
<feature type="binding site" evidence="11">
    <location>
        <position position="242"/>
    </location>
    <ligand>
        <name>Zn(2+)</name>
        <dbReference type="ChEBI" id="CHEBI:29105"/>
        <label>2</label>
        <note>catalytic</note>
    </ligand>
</feature>
<dbReference type="GO" id="GO:0030574">
    <property type="term" value="P:collagen catabolic process"/>
    <property type="evidence" value="ECO:0007669"/>
    <property type="project" value="TreeGrafter"/>
</dbReference>
<feature type="binding site" evidence="11">
    <location>
        <position position="206"/>
    </location>
    <ligand>
        <name>Ca(2+)</name>
        <dbReference type="ChEBI" id="CHEBI:29108"/>
        <label>1</label>
    </ligand>
</feature>
<feature type="active site" evidence="9">
    <location>
        <position position="225"/>
    </location>
</feature>
<keyword evidence="7" id="KW-0482">Metalloprotease</keyword>
<evidence type="ECO:0000256" key="12">
    <source>
        <dbReference type="PIRSR" id="PIRSR621190-4"/>
    </source>
</evidence>
<dbReference type="InterPro" id="IPR001818">
    <property type="entry name" value="Pept_M10_metallopeptidase"/>
</dbReference>
<feature type="binding site" evidence="11">
    <location>
        <position position="354"/>
    </location>
    <ligand>
        <name>Ca(2+)</name>
        <dbReference type="ChEBI" id="CHEBI:29108"/>
        <label>4</label>
    </ligand>
</feature>
<keyword evidence="18" id="KW-1185">Reference proteome</keyword>
<dbReference type="Proteomes" id="UP001152320">
    <property type="component" value="Chromosome 20"/>
</dbReference>
<dbReference type="PRINTS" id="PR00138">
    <property type="entry name" value="MATRIXIN"/>
</dbReference>
<dbReference type="PROSITE" id="PS51642">
    <property type="entry name" value="HEMOPEXIN_2"/>
    <property type="match status" value="3"/>
</dbReference>
<dbReference type="Pfam" id="PF00045">
    <property type="entry name" value="Hemopexin"/>
    <property type="match status" value="3"/>
</dbReference>
<dbReference type="Pfam" id="PF00413">
    <property type="entry name" value="Peptidase_M10"/>
    <property type="match status" value="1"/>
</dbReference>
<evidence type="ECO:0000256" key="7">
    <source>
        <dbReference type="ARBA" id="ARBA00023049"/>
    </source>
</evidence>
<feature type="binding site" evidence="11">
    <location>
        <position position="205"/>
    </location>
    <ligand>
        <name>Ca(2+)</name>
        <dbReference type="ChEBI" id="CHEBI:29108"/>
        <label>3</label>
    </ligand>
</feature>
<feature type="binding site" description="in inhibited form" evidence="11">
    <location>
        <position position="89"/>
    </location>
    <ligand>
        <name>Zn(2+)</name>
        <dbReference type="ChEBI" id="CHEBI:29105"/>
        <label>2</label>
        <note>catalytic</note>
    </ligand>
</feature>
<name>A0A9Q1BC85_HOLLE</name>
<dbReference type="PIRSF" id="PIRSF001191">
    <property type="entry name" value="Peptidase_M10A_matrix"/>
    <property type="match status" value="1"/>
</dbReference>
<keyword evidence="2" id="KW-0645">Protease</keyword>
<proteinExistence type="inferred from homology"/>
<feature type="modified residue" description="Phosphotyrosine; by PKDCC" evidence="12">
    <location>
        <position position="388"/>
    </location>
</feature>
<feature type="binding site" evidence="11">
    <location>
        <position position="308"/>
    </location>
    <ligand>
        <name>Ca(2+)</name>
        <dbReference type="ChEBI" id="CHEBI:29108"/>
        <label>4</label>
    </ligand>
</feature>
<evidence type="ECO:0000256" key="3">
    <source>
        <dbReference type="ARBA" id="ARBA00022723"/>
    </source>
</evidence>
<dbReference type="EMBL" id="JAIZAY010000020">
    <property type="protein sequence ID" value="KAJ8022401.1"/>
    <property type="molecule type" value="Genomic_DNA"/>
</dbReference>
<reference evidence="17" key="1">
    <citation type="submission" date="2021-10" db="EMBL/GenBank/DDBJ databases">
        <title>Tropical sea cucumber genome reveals ecological adaptation and Cuvierian tubules defense mechanism.</title>
        <authorList>
            <person name="Chen T."/>
        </authorList>
    </citation>
    <scope>NUCLEOTIDE SEQUENCE</scope>
    <source>
        <strain evidence="17">Nanhai2018</strain>
        <tissue evidence="17">Muscle</tissue>
    </source>
</reference>
<feature type="chain" id="PRO_5040387586" evidence="15">
    <location>
        <begin position="23"/>
        <end position="543"/>
    </location>
</feature>
<comment type="similarity">
    <text evidence="1">Belongs to the peptidase M10A family.</text>
</comment>
<feature type="binding site" evidence="11">
    <location>
        <position position="203"/>
    </location>
    <ligand>
        <name>Zn(2+)</name>
        <dbReference type="ChEBI" id="CHEBI:29105"/>
        <label>1</label>
    </ligand>
</feature>
<comment type="cofactor">
    <cofactor evidence="11">
        <name>Zn(2+)</name>
        <dbReference type="ChEBI" id="CHEBI:29105"/>
    </cofactor>
    <text evidence="11">Binds 2 Zn(2+) ions per subunit.</text>
</comment>
<dbReference type="SMART" id="SM00120">
    <property type="entry name" value="HX"/>
    <property type="match status" value="4"/>
</dbReference>
<feature type="repeat" description="Hemopexin" evidence="13">
    <location>
        <begin position="350"/>
        <end position="391"/>
    </location>
</feature>
<dbReference type="InterPro" id="IPR036365">
    <property type="entry name" value="PGBD-like_sf"/>
</dbReference>
<feature type="binding site" evidence="10">
    <location>
        <position position="228"/>
    </location>
    <ligand>
        <name>Zn(2+)</name>
        <dbReference type="ChEBI" id="CHEBI:29105"/>
        <label>2</label>
        <note>catalytic</note>
    </ligand>
</feature>
<accession>A0A9Q1BC85</accession>
<feature type="repeat" description="Hemopexin" evidence="13">
    <location>
        <begin position="398"/>
        <end position="445"/>
    </location>
</feature>
<keyword evidence="15" id="KW-0732">Signal</keyword>